<dbReference type="STRING" id="888743.HMPREF9141_0246"/>
<dbReference type="EC" id="2.7.7.48" evidence="1"/>
<gene>
    <name evidence="6" type="ORF">HMPREF9141_0246</name>
</gene>
<organism evidence="6 7">
    <name type="scientific">Prevotella multiformis DSM 16608</name>
    <dbReference type="NCBI Taxonomy" id="888743"/>
    <lineage>
        <taxon>Bacteria</taxon>
        <taxon>Pseudomonadati</taxon>
        <taxon>Bacteroidota</taxon>
        <taxon>Bacteroidia</taxon>
        <taxon>Bacteroidales</taxon>
        <taxon>Prevotellaceae</taxon>
        <taxon>Prevotella</taxon>
    </lineage>
</organism>
<dbReference type="GO" id="GO:0019079">
    <property type="term" value="P:viral genome replication"/>
    <property type="evidence" value="ECO:0007669"/>
    <property type="project" value="InterPro"/>
</dbReference>
<evidence type="ECO:0000256" key="4">
    <source>
        <dbReference type="SAM" id="MobiDB-lite"/>
    </source>
</evidence>
<keyword evidence="3" id="KW-0693">Viral RNA replication</keyword>
<proteinExistence type="predicted"/>
<evidence type="ECO:0000259" key="5">
    <source>
        <dbReference type="PROSITE" id="PS50522"/>
    </source>
</evidence>
<evidence type="ECO:0000256" key="1">
    <source>
        <dbReference type="ARBA" id="ARBA00012494"/>
    </source>
</evidence>
<keyword evidence="7" id="KW-1185">Reference proteome</keyword>
<evidence type="ECO:0000313" key="7">
    <source>
        <dbReference type="Proteomes" id="UP000005697"/>
    </source>
</evidence>
<dbReference type="GO" id="GO:0000166">
    <property type="term" value="F:nucleotide binding"/>
    <property type="evidence" value="ECO:0007669"/>
    <property type="project" value="UniProtKB-KW"/>
</dbReference>
<sequence>MFTDGTDDTMGPSGQKHNPHGIRHAGNGRGTALPSLVNKPKKHG</sequence>
<dbReference type="EMBL" id="AEWX01000002">
    <property type="protein sequence ID" value="EGC21210.1"/>
    <property type="molecule type" value="Genomic_DNA"/>
</dbReference>
<feature type="domain" description="RdRp catalytic" evidence="5">
    <location>
        <begin position="1"/>
        <end position="44"/>
    </location>
</feature>
<evidence type="ECO:0000313" key="6">
    <source>
        <dbReference type="EMBL" id="EGC21210.1"/>
    </source>
</evidence>
<accession>F0F3T0</accession>
<dbReference type="AlphaFoldDB" id="F0F3T0"/>
<dbReference type="GO" id="GO:0003968">
    <property type="term" value="F:RNA-directed RNA polymerase activity"/>
    <property type="evidence" value="ECO:0007669"/>
    <property type="project" value="UniProtKB-EC"/>
</dbReference>
<evidence type="ECO:0000256" key="3">
    <source>
        <dbReference type="ARBA" id="ARBA00022953"/>
    </source>
</evidence>
<keyword evidence="2" id="KW-0547">Nucleotide-binding</keyword>
<dbReference type="PROSITE" id="PS50522">
    <property type="entry name" value="RDRP_PHAGE"/>
    <property type="match status" value="1"/>
</dbReference>
<feature type="region of interest" description="Disordered" evidence="4">
    <location>
        <begin position="1"/>
        <end position="44"/>
    </location>
</feature>
<dbReference type="HOGENOM" id="CLU_3220182_0_0_10"/>
<evidence type="ECO:0000256" key="2">
    <source>
        <dbReference type="ARBA" id="ARBA00022741"/>
    </source>
</evidence>
<protein>
    <recommendedName>
        <fullName evidence="1">RNA-directed RNA polymerase</fullName>
        <ecNumber evidence="1">2.7.7.48</ecNumber>
    </recommendedName>
</protein>
<name>F0F3T0_9BACT</name>
<comment type="caution">
    <text evidence="6">The sequence shown here is derived from an EMBL/GenBank/DDBJ whole genome shotgun (WGS) entry which is preliminary data.</text>
</comment>
<reference evidence="6 7" key="1">
    <citation type="submission" date="2011-01" db="EMBL/GenBank/DDBJ databases">
        <authorList>
            <person name="Muzny D."/>
            <person name="Qin X."/>
            <person name="Deng J."/>
            <person name="Jiang H."/>
            <person name="Liu Y."/>
            <person name="Qu J."/>
            <person name="Song X.-Z."/>
            <person name="Zhang L."/>
            <person name="Thornton R."/>
            <person name="Coyle M."/>
            <person name="Francisco L."/>
            <person name="Jackson L."/>
            <person name="Javaid M."/>
            <person name="Korchina V."/>
            <person name="Kovar C."/>
            <person name="Mata R."/>
            <person name="Mathew T."/>
            <person name="Ngo R."/>
            <person name="Nguyen L."/>
            <person name="Nguyen N."/>
            <person name="Okwuonu G."/>
            <person name="Ongeri F."/>
            <person name="Pham C."/>
            <person name="Simmons D."/>
            <person name="Wilczek-Boney K."/>
            <person name="Hale W."/>
            <person name="Jakkamsetti A."/>
            <person name="Pham P."/>
            <person name="Ruth R."/>
            <person name="San Lucas F."/>
            <person name="Warren J."/>
            <person name="Zhang J."/>
            <person name="Zhao Z."/>
            <person name="Zhou C."/>
            <person name="Zhu D."/>
            <person name="Lee S."/>
            <person name="Bess C."/>
            <person name="Blankenburg K."/>
            <person name="Forbes L."/>
            <person name="Fu Q."/>
            <person name="Gubbala S."/>
            <person name="Hirani K."/>
            <person name="Jayaseelan J.C."/>
            <person name="Lara F."/>
            <person name="Munidasa M."/>
            <person name="Palculict T."/>
            <person name="Patil S."/>
            <person name="Pu L.-L."/>
            <person name="Saada N."/>
            <person name="Tang L."/>
            <person name="Weissenberger G."/>
            <person name="Zhu Y."/>
            <person name="Hemphill L."/>
            <person name="Shang Y."/>
            <person name="Youmans B."/>
            <person name="Ayvaz T."/>
            <person name="Ross M."/>
            <person name="Santibanez J."/>
            <person name="Aqrawi P."/>
            <person name="Gross S."/>
            <person name="Joshi V."/>
            <person name="Fowler G."/>
            <person name="Nazareth L."/>
            <person name="Reid J."/>
            <person name="Worley K."/>
            <person name="Petrosino J."/>
            <person name="Highlander S."/>
            <person name="Gibbs R."/>
        </authorList>
    </citation>
    <scope>NUCLEOTIDE SEQUENCE [LARGE SCALE GENOMIC DNA]</scope>
    <source>
        <strain evidence="6 7">DSM 16608</strain>
    </source>
</reference>
<dbReference type="InterPro" id="IPR007096">
    <property type="entry name" value="RNA-dir_Rpol_cat_phage"/>
</dbReference>
<dbReference type="Proteomes" id="UP000005697">
    <property type="component" value="Unassembled WGS sequence"/>
</dbReference>